<dbReference type="InterPro" id="IPR008949">
    <property type="entry name" value="Isoprenoid_synthase_dom_sf"/>
</dbReference>
<protein>
    <submittedName>
        <fullName evidence="2">Phytoene/squalene synthase family protein</fullName>
    </submittedName>
</protein>
<reference evidence="2 3" key="1">
    <citation type="submission" date="2020-04" db="EMBL/GenBank/DDBJ databases">
        <title>Genome sequencing of Rosenbergiella species.</title>
        <authorList>
            <person name="Alvarez-Perez S."/>
            <person name="Lievens B."/>
        </authorList>
    </citation>
    <scope>NUCLEOTIDE SEQUENCE [LARGE SCALE GENOMIC DNA]</scope>
    <source>
        <strain evidence="2 3">CdVSA20.1</strain>
    </source>
</reference>
<dbReference type="SUPFAM" id="SSF48576">
    <property type="entry name" value="Terpenoid synthases"/>
    <property type="match status" value="1"/>
</dbReference>
<dbReference type="InterPro" id="IPR019845">
    <property type="entry name" value="Squalene/phytoene_synthase_CS"/>
</dbReference>
<dbReference type="InterPro" id="IPR002060">
    <property type="entry name" value="Squ/phyt_synthse"/>
</dbReference>
<dbReference type="PROSITE" id="PS01044">
    <property type="entry name" value="SQUALEN_PHYTOEN_SYN_1"/>
    <property type="match status" value="1"/>
</dbReference>
<dbReference type="SFLD" id="SFLDG01018">
    <property type="entry name" value="Squalene/Phytoene_Synthase_Lik"/>
    <property type="match status" value="1"/>
</dbReference>
<evidence type="ECO:0000313" key="3">
    <source>
        <dbReference type="Proteomes" id="UP000786875"/>
    </source>
</evidence>
<name>A0ABS5T488_9GAMM</name>
<dbReference type="RefSeq" id="WP_214213108.1">
    <property type="nucleotide sequence ID" value="NZ_JABBFO010000005.1"/>
</dbReference>
<dbReference type="Pfam" id="PF00494">
    <property type="entry name" value="SQS_PSY"/>
    <property type="match status" value="1"/>
</dbReference>
<keyword evidence="3" id="KW-1185">Reference proteome</keyword>
<organism evidence="2 3">
    <name type="scientific">Rosenbergiella australiborealis</name>
    <dbReference type="NCBI Taxonomy" id="1544696"/>
    <lineage>
        <taxon>Bacteria</taxon>
        <taxon>Pseudomonadati</taxon>
        <taxon>Pseudomonadota</taxon>
        <taxon>Gammaproteobacteria</taxon>
        <taxon>Enterobacterales</taxon>
        <taxon>Erwiniaceae</taxon>
        <taxon>Rosenbergiella</taxon>
    </lineage>
</organism>
<dbReference type="PANTHER" id="PTHR31480">
    <property type="entry name" value="BIFUNCTIONAL LYCOPENE CYCLASE/PHYTOENE SYNTHASE"/>
    <property type="match status" value="1"/>
</dbReference>
<dbReference type="SFLD" id="SFLDG01212">
    <property type="entry name" value="Phytoene_synthase_like"/>
    <property type="match status" value="1"/>
</dbReference>
<evidence type="ECO:0000313" key="2">
    <source>
        <dbReference type="EMBL" id="MBT0727161.1"/>
    </source>
</evidence>
<dbReference type="PROSITE" id="PS01045">
    <property type="entry name" value="SQUALEN_PHYTOEN_SYN_2"/>
    <property type="match status" value="1"/>
</dbReference>
<dbReference type="InterPro" id="IPR044843">
    <property type="entry name" value="Trans_IPPS_bact-type"/>
</dbReference>
<evidence type="ECO:0000256" key="1">
    <source>
        <dbReference type="ARBA" id="ARBA00022679"/>
    </source>
</evidence>
<gene>
    <name evidence="2" type="ORF">HGT73_07150</name>
</gene>
<proteinExistence type="predicted"/>
<dbReference type="InterPro" id="IPR033904">
    <property type="entry name" value="Trans_IPPS_HH"/>
</dbReference>
<dbReference type="CDD" id="cd00683">
    <property type="entry name" value="Trans_IPPS_HH"/>
    <property type="match status" value="1"/>
</dbReference>
<dbReference type="Proteomes" id="UP000786875">
    <property type="component" value="Unassembled WGS sequence"/>
</dbReference>
<sequence length="309" mass="34725">MNNPSLDDHVKQTIQVGSKSFAAASALFDPPTRRSVLMLYAWCRHCDDTIDDQVLGFQAKQPQSTMIEQRLADLRKQTTAAFIGETPLTPAFSALRQVIVTHQLSQQFAFEHLDGYAMDVAQARYQTIEQTLCYCYHVAGVVGLMMAQIMGAKSHDVLDRACDLGIAFQLTNIARDIIDDADMDRCYLPEQWLAEEGLTRENYAQPQHRSALSRVAAKLVDHAEPYYHSSYQGLRALPFRSAWAVATARRVYRKIGQRVKQAGAGAWQQRLSTSRGEKLVLLVAAVGDVLLSRIMPITRRDASLWQRPQ</sequence>
<dbReference type="SFLD" id="SFLDS00005">
    <property type="entry name" value="Isoprenoid_Synthase_Type_I"/>
    <property type="match status" value="1"/>
</dbReference>
<dbReference type="EMBL" id="JABBFO010000005">
    <property type="protein sequence ID" value="MBT0727161.1"/>
    <property type="molecule type" value="Genomic_DNA"/>
</dbReference>
<dbReference type="Gene3D" id="1.10.600.10">
    <property type="entry name" value="Farnesyl Diphosphate Synthase"/>
    <property type="match status" value="1"/>
</dbReference>
<keyword evidence="1" id="KW-0808">Transferase</keyword>
<comment type="caution">
    <text evidence="2">The sequence shown here is derived from an EMBL/GenBank/DDBJ whole genome shotgun (WGS) entry which is preliminary data.</text>
</comment>
<accession>A0ABS5T488</accession>